<organism evidence="4 5">
    <name type="scientific">Cercospora beticola</name>
    <name type="common">Sugarbeet leaf spot fungus</name>
    <dbReference type="NCBI Taxonomy" id="122368"/>
    <lineage>
        <taxon>Eukaryota</taxon>
        <taxon>Fungi</taxon>
        <taxon>Dikarya</taxon>
        <taxon>Ascomycota</taxon>
        <taxon>Pezizomycotina</taxon>
        <taxon>Dothideomycetes</taxon>
        <taxon>Dothideomycetidae</taxon>
        <taxon>Mycosphaerellales</taxon>
        <taxon>Mycosphaerellaceae</taxon>
        <taxon>Cercospora</taxon>
    </lineage>
</organism>
<dbReference type="GeneID" id="90644897"/>
<dbReference type="Proteomes" id="UP001302367">
    <property type="component" value="Chromosome 9"/>
</dbReference>
<name>A0ABZ0P957_CERBT</name>
<evidence type="ECO:0000256" key="2">
    <source>
        <dbReference type="SAM" id="MobiDB-lite"/>
    </source>
</evidence>
<accession>A0ABZ0P957</accession>
<protein>
    <recommendedName>
        <fullName evidence="3">Xylanolytic transcriptional activator regulatory domain-containing protein</fullName>
    </recommendedName>
</protein>
<reference evidence="4 5" key="1">
    <citation type="submission" date="2023-09" db="EMBL/GenBank/DDBJ databases">
        <title>Complete-Gapless Cercospora beticola genome.</title>
        <authorList>
            <person name="Wyatt N.A."/>
            <person name="Spanner R.E."/>
            <person name="Bolton M.D."/>
        </authorList>
    </citation>
    <scope>NUCLEOTIDE SEQUENCE [LARGE SCALE GENOMIC DNA]</scope>
    <source>
        <strain evidence="4">Cb09-40</strain>
    </source>
</reference>
<evidence type="ECO:0000259" key="3">
    <source>
        <dbReference type="Pfam" id="PF04082"/>
    </source>
</evidence>
<evidence type="ECO:0000256" key="1">
    <source>
        <dbReference type="ARBA" id="ARBA00023242"/>
    </source>
</evidence>
<dbReference type="CDD" id="cd12148">
    <property type="entry name" value="fungal_TF_MHR"/>
    <property type="match status" value="1"/>
</dbReference>
<feature type="domain" description="Xylanolytic transcriptional activator regulatory" evidence="3">
    <location>
        <begin position="124"/>
        <end position="242"/>
    </location>
</feature>
<evidence type="ECO:0000313" key="4">
    <source>
        <dbReference type="EMBL" id="WPB08251.1"/>
    </source>
</evidence>
<feature type="compositionally biased region" description="Basic and acidic residues" evidence="2">
    <location>
        <begin position="24"/>
        <end position="39"/>
    </location>
</feature>
<gene>
    <name evidence="4" type="ORF">RHO25_012916</name>
</gene>
<proteinExistence type="predicted"/>
<keyword evidence="1" id="KW-0539">Nucleus</keyword>
<feature type="region of interest" description="Disordered" evidence="2">
    <location>
        <begin position="17"/>
        <end position="67"/>
    </location>
</feature>
<evidence type="ECO:0000313" key="5">
    <source>
        <dbReference type="Proteomes" id="UP001302367"/>
    </source>
</evidence>
<sequence>MTRRQVAADAAVSIEVALAPHSPPDSRLDLESPEDRSRDWQPCQTDDSTGAGSRYEDEVLLDDSPGGHSWSSHDGYFPMSSNQGSYEAPSAALLDYGAQPRARSENMDVQQDWTSLETHTKYGIKLYFDMFAPSLPIIHQGTFDPAAVPEFLLLGMLSIGFQYNEKTSSAANTSMHYYERAVALVDSIDDVEVSDAKDALVLAQSLFLLEICAVLYLCGRHSATGFRLHTRLITLARSHRLLQARPQQDETMAEDLEAVWEHFAFAESSDIKLLSHVCSAVRQIFASDCPAEHITAASDPFGLTSFAHFALSSIREVSGWSSITGCVSMDRVEPLKASLHTISPYNESTNGTETSSIADNISFRATWEMAMIDLRIWSISHTDGVVHSSIDAALEHSTYLAASRSLTFSAEILHTIQPHFDWFLRYLDAASEHAGDPPWVLLFAYRVFLLAWQCLQQASEGVMEVIGIPDREPKMATTWARTVFERRSRWQYAKVIFRCLDVLEGVS</sequence>
<feature type="compositionally biased region" description="Polar residues" evidence="2">
    <location>
        <begin position="42"/>
        <end position="51"/>
    </location>
</feature>
<dbReference type="InterPro" id="IPR007219">
    <property type="entry name" value="XnlR_reg_dom"/>
</dbReference>
<keyword evidence="5" id="KW-1185">Reference proteome</keyword>
<dbReference type="Pfam" id="PF04082">
    <property type="entry name" value="Fungal_trans"/>
    <property type="match status" value="1"/>
</dbReference>
<dbReference type="RefSeq" id="XP_065459681.1">
    <property type="nucleotide sequence ID" value="XM_065603609.1"/>
</dbReference>
<dbReference type="EMBL" id="CP134192">
    <property type="protein sequence ID" value="WPB08251.1"/>
    <property type="molecule type" value="Genomic_DNA"/>
</dbReference>